<dbReference type="RefSeq" id="WP_265541706.1">
    <property type="nucleotide sequence ID" value="NZ_CP098740.1"/>
</dbReference>
<reference evidence="3" key="1">
    <citation type="journal article" date="2022" name="Front. Microbiol.">
        <title>Mirubactin C rescues the lethal effect of cell wall biosynthesis mutations in Bacillus subtilis.</title>
        <authorList>
            <person name="Kepplinger B."/>
            <person name="Wen X."/>
            <person name="Tyler A.R."/>
            <person name="Kim B.Y."/>
            <person name="Brown J."/>
            <person name="Banks P."/>
            <person name="Dashti Y."/>
            <person name="Mackenzie E.S."/>
            <person name="Wills C."/>
            <person name="Kawai Y."/>
            <person name="Waldron K.J."/>
            <person name="Allenby N.E.E."/>
            <person name="Wu L.J."/>
            <person name="Hall M.J."/>
            <person name="Errington J."/>
        </authorList>
    </citation>
    <scope>NUCLEOTIDE SEQUENCE</scope>
    <source>
        <strain evidence="3">MDA8-470</strain>
    </source>
</reference>
<feature type="chain" id="PRO_5045818743" description="Lipoprotein" evidence="2">
    <location>
        <begin position="22"/>
        <end position="230"/>
    </location>
</feature>
<keyword evidence="4" id="KW-1185">Reference proteome</keyword>
<feature type="signal peptide" evidence="2">
    <location>
        <begin position="1"/>
        <end position="21"/>
    </location>
</feature>
<evidence type="ECO:0000256" key="1">
    <source>
        <dbReference type="SAM" id="MobiDB-lite"/>
    </source>
</evidence>
<proteinExistence type="predicted"/>
<name>A0ABY6PQT9_9ACTN</name>
<protein>
    <recommendedName>
        <fullName evidence="5">Lipoprotein</fullName>
    </recommendedName>
</protein>
<gene>
    <name evidence="3" type="ORF">NEH16_10960</name>
</gene>
<evidence type="ECO:0000256" key="2">
    <source>
        <dbReference type="SAM" id="SignalP"/>
    </source>
</evidence>
<keyword evidence="2" id="KW-0732">Signal</keyword>
<feature type="region of interest" description="Disordered" evidence="1">
    <location>
        <begin position="28"/>
        <end position="47"/>
    </location>
</feature>
<dbReference type="Proteomes" id="UP001164963">
    <property type="component" value="Chromosome"/>
</dbReference>
<evidence type="ECO:0000313" key="4">
    <source>
        <dbReference type="Proteomes" id="UP001164963"/>
    </source>
</evidence>
<evidence type="ECO:0000313" key="3">
    <source>
        <dbReference type="EMBL" id="UZK54592.1"/>
    </source>
</evidence>
<evidence type="ECO:0008006" key="5">
    <source>
        <dbReference type="Google" id="ProtNLM"/>
    </source>
</evidence>
<organism evidence="3 4">
    <name type="scientific">Streptomyces drozdowiczii</name>
    <dbReference type="NCBI Taxonomy" id="202862"/>
    <lineage>
        <taxon>Bacteria</taxon>
        <taxon>Bacillati</taxon>
        <taxon>Actinomycetota</taxon>
        <taxon>Actinomycetes</taxon>
        <taxon>Kitasatosporales</taxon>
        <taxon>Streptomycetaceae</taxon>
        <taxon>Streptomyces</taxon>
    </lineage>
</organism>
<accession>A0ABY6PQT9</accession>
<sequence>MKRTRAVTTAAVMMAAGLLVGGCTSTPHDGAADEPAPAGSSKAAADKTVAREQRACRGGTYTWFNLRDQSVLNGLAAPQRIPGKSHTMVKLTEPVRRLRTDQASLDFQGPRPDQREVLFALSVRLGFAEKDEDPEAGSGLAEPGQYAEIDSGGGEVGASGRTLRLAYFSFVRLVETDFRYTCGSGGGRRATTGHVVTWGSSGGGLISCEEPLDRTASAAAHEAFRLSCPA</sequence>
<dbReference type="PROSITE" id="PS51257">
    <property type="entry name" value="PROKAR_LIPOPROTEIN"/>
    <property type="match status" value="1"/>
</dbReference>
<dbReference type="EMBL" id="CP098740">
    <property type="protein sequence ID" value="UZK54592.1"/>
    <property type="molecule type" value="Genomic_DNA"/>
</dbReference>